<keyword evidence="1" id="KW-0472">Membrane</keyword>
<feature type="transmembrane region" description="Helical" evidence="1">
    <location>
        <begin position="116"/>
        <end position="144"/>
    </location>
</feature>
<keyword evidence="3" id="KW-1185">Reference proteome</keyword>
<sequence length="207" mass="24130">MKLYAFLGSLYYRSRFPLRDYTFVLIGDLNRNRCESEDFYIYKTRPLSPTRVPDQAFSPRTSSQRDEALLKQVWNGGFESVQKRRQLDIVLLAGWFTLHHHLILHSLTSLRRVHTVILLLILLGLLLLLLLLLRVIGLFVLILIRWTQPANVVQLLVLLMVLFGHRIRQVCGRRVSGHHRLVIVACQRRRWTVAGVHIVLMNAHRVA</sequence>
<gene>
    <name evidence="2" type="ORF">WN55_01955</name>
</gene>
<dbReference type="Proteomes" id="UP000076502">
    <property type="component" value="Unassembled WGS sequence"/>
</dbReference>
<evidence type="ECO:0000256" key="1">
    <source>
        <dbReference type="SAM" id="Phobius"/>
    </source>
</evidence>
<name>A0A154PGS4_DUFNO</name>
<keyword evidence="1" id="KW-0812">Transmembrane</keyword>
<dbReference type="EMBL" id="KQ434892">
    <property type="protein sequence ID" value="KZC10518.1"/>
    <property type="molecule type" value="Genomic_DNA"/>
</dbReference>
<keyword evidence="1" id="KW-1133">Transmembrane helix</keyword>
<dbReference type="AlphaFoldDB" id="A0A154PGS4"/>
<protein>
    <submittedName>
        <fullName evidence="2">Uncharacterized protein</fullName>
    </submittedName>
</protein>
<proteinExistence type="predicted"/>
<organism evidence="2 3">
    <name type="scientific">Dufourea novaeangliae</name>
    <name type="common">Sweat bee</name>
    <dbReference type="NCBI Taxonomy" id="178035"/>
    <lineage>
        <taxon>Eukaryota</taxon>
        <taxon>Metazoa</taxon>
        <taxon>Ecdysozoa</taxon>
        <taxon>Arthropoda</taxon>
        <taxon>Hexapoda</taxon>
        <taxon>Insecta</taxon>
        <taxon>Pterygota</taxon>
        <taxon>Neoptera</taxon>
        <taxon>Endopterygota</taxon>
        <taxon>Hymenoptera</taxon>
        <taxon>Apocrita</taxon>
        <taxon>Aculeata</taxon>
        <taxon>Apoidea</taxon>
        <taxon>Anthophila</taxon>
        <taxon>Halictidae</taxon>
        <taxon>Rophitinae</taxon>
        <taxon>Dufourea</taxon>
    </lineage>
</organism>
<evidence type="ECO:0000313" key="3">
    <source>
        <dbReference type="Proteomes" id="UP000076502"/>
    </source>
</evidence>
<feature type="transmembrane region" description="Helical" evidence="1">
    <location>
        <begin position="150"/>
        <end position="167"/>
    </location>
</feature>
<evidence type="ECO:0000313" key="2">
    <source>
        <dbReference type="EMBL" id="KZC10518.1"/>
    </source>
</evidence>
<accession>A0A154PGS4</accession>
<reference evidence="2 3" key="1">
    <citation type="submission" date="2015-07" db="EMBL/GenBank/DDBJ databases">
        <title>The genome of Dufourea novaeangliae.</title>
        <authorList>
            <person name="Pan H."/>
            <person name="Kapheim K."/>
        </authorList>
    </citation>
    <scope>NUCLEOTIDE SEQUENCE [LARGE SCALE GENOMIC DNA]</scope>
    <source>
        <strain evidence="2">0120121106</strain>
        <tissue evidence="2">Whole body</tissue>
    </source>
</reference>